<dbReference type="Gene3D" id="3.30.9.10">
    <property type="entry name" value="D-Amino Acid Oxidase, subunit A, domain 2"/>
    <property type="match status" value="1"/>
</dbReference>
<dbReference type="Pfam" id="PF01266">
    <property type="entry name" value="DAO"/>
    <property type="match status" value="1"/>
</dbReference>
<dbReference type="GO" id="GO:0071949">
    <property type="term" value="F:FAD binding"/>
    <property type="evidence" value="ECO:0007669"/>
    <property type="project" value="InterPro"/>
</dbReference>
<dbReference type="AlphaFoldDB" id="A0A6G0XPG1"/>
<dbReference type="Gene3D" id="3.40.50.720">
    <property type="entry name" value="NAD(P)-binding Rossmann-like Domain"/>
    <property type="match status" value="1"/>
</dbReference>
<reference evidence="7 8" key="1">
    <citation type="submission" date="2019-07" db="EMBL/GenBank/DDBJ databases">
        <title>Genomics analysis of Aphanomyces spp. identifies a new class of oomycete effector associated with host adaptation.</title>
        <authorList>
            <person name="Gaulin E."/>
        </authorList>
    </citation>
    <scope>NUCLEOTIDE SEQUENCE [LARGE SCALE GENOMIC DNA]</scope>
    <source>
        <strain evidence="7 8">ATCC 201684</strain>
    </source>
</reference>
<keyword evidence="5" id="KW-0560">Oxidoreductase</keyword>
<evidence type="ECO:0000259" key="6">
    <source>
        <dbReference type="Pfam" id="PF01266"/>
    </source>
</evidence>
<keyword evidence="8" id="KW-1185">Reference proteome</keyword>
<evidence type="ECO:0000256" key="4">
    <source>
        <dbReference type="ARBA" id="ARBA00022827"/>
    </source>
</evidence>
<keyword evidence="4" id="KW-0274">FAD</keyword>
<evidence type="ECO:0000313" key="7">
    <source>
        <dbReference type="EMBL" id="KAF0742326.1"/>
    </source>
</evidence>
<dbReference type="GO" id="GO:0019478">
    <property type="term" value="P:D-amino acid catabolic process"/>
    <property type="evidence" value="ECO:0007669"/>
    <property type="project" value="TreeGrafter"/>
</dbReference>
<evidence type="ECO:0000256" key="3">
    <source>
        <dbReference type="ARBA" id="ARBA00022630"/>
    </source>
</evidence>
<dbReference type="GO" id="GO:0003884">
    <property type="term" value="F:D-amino-acid oxidase activity"/>
    <property type="evidence" value="ECO:0007669"/>
    <property type="project" value="InterPro"/>
</dbReference>
<dbReference type="VEuPathDB" id="FungiDB:AeMF1_005372"/>
<evidence type="ECO:0000256" key="1">
    <source>
        <dbReference type="ARBA" id="ARBA00001974"/>
    </source>
</evidence>
<dbReference type="GO" id="GO:0005737">
    <property type="term" value="C:cytoplasm"/>
    <property type="evidence" value="ECO:0007669"/>
    <property type="project" value="TreeGrafter"/>
</dbReference>
<organism evidence="7 8">
    <name type="scientific">Aphanomyces euteiches</name>
    <dbReference type="NCBI Taxonomy" id="100861"/>
    <lineage>
        <taxon>Eukaryota</taxon>
        <taxon>Sar</taxon>
        <taxon>Stramenopiles</taxon>
        <taxon>Oomycota</taxon>
        <taxon>Saprolegniomycetes</taxon>
        <taxon>Saprolegniales</taxon>
        <taxon>Verrucalvaceae</taxon>
        <taxon>Aphanomyces</taxon>
    </lineage>
</organism>
<dbReference type="InterPro" id="IPR006076">
    <property type="entry name" value="FAD-dep_OxRdtase"/>
</dbReference>
<evidence type="ECO:0000256" key="5">
    <source>
        <dbReference type="ARBA" id="ARBA00023002"/>
    </source>
</evidence>
<dbReference type="EMBL" id="VJMJ01000029">
    <property type="protein sequence ID" value="KAF0742326.1"/>
    <property type="molecule type" value="Genomic_DNA"/>
</dbReference>
<name>A0A6G0XPG1_9STRA</name>
<sequence length="228" mass="25318">MSLSIIIVGAGVIGLTTALQLVLDGVPASQIMIVSKDKPEDTTSFVAGALWECPPYHMERSANALKWCKATLDKCIQIMKDYPDCGMHVVPNITVSQQPLKPNTDAQTIASSYRESPDLTSPDTRQFLHSHGAAELQHYKHMQSYDVVIADMGLYLAWLVKQLQRHGVQFEMRDVQDLHALASRGNVVVNCTGLYREDPDMYPCKGQLYWFMHLGSAPPSATKMLVPT</sequence>
<dbReference type="PANTHER" id="PTHR11530:SF11">
    <property type="entry name" value="D-ASPARTATE OXIDASE"/>
    <property type="match status" value="1"/>
</dbReference>
<dbReference type="PANTHER" id="PTHR11530">
    <property type="entry name" value="D-AMINO ACID OXIDASE"/>
    <property type="match status" value="1"/>
</dbReference>
<comment type="cofactor">
    <cofactor evidence="1">
        <name>FAD</name>
        <dbReference type="ChEBI" id="CHEBI:57692"/>
    </cofactor>
</comment>
<evidence type="ECO:0000256" key="2">
    <source>
        <dbReference type="ARBA" id="ARBA00006730"/>
    </source>
</evidence>
<protein>
    <recommendedName>
        <fullName evidence="6">FAD dependent oxidoreductase domain-containing protein</fullName>
    </recommendedName>
</protein>
<evidence type="ECO:0000313" key="8">
    <source>
        <dbReference type="Proteomes" id="UP000481153"/>
    </source>
</evidence>
<accession>A0A6G0XPG1</accession>
<comment type="caution">
    <text evidence="7">The sequence shown here is derived from an EMBL/GenBank/DDBJ whole genome shotgun (WGS) entry which is preliminary data.</text>
</comment>
<feature type="domain" description="FAD dependent oxidoreductase" evidence="6">
    <location>
        <begin position="5"/>
        <end position="215"/>
    </location>
</feature>
<dbReference type="Proteomes" id="UP000481153">
    <property type="component" value="Unassembled WGS sequence"/>
</dbReference>
<proteinExistence type="inferred from homology"/>
<comment type="similarity">
    <text evidence="2">Belongs to the DAMOX/DASOX family.</text>
</comment>
<dbReference type="SUPFAM" id="SSF51971">
    <property type="entry name" value="Nucleotide-binding domain"/>
    <property type="match status" value="1"/>
</dbReference>
<dbReference type="InterPro" id="IPR023209">
    <property type="entry name" value="DAO"/>
</dbReference>
<keyword evidence="3" id="KW-0285">Flavoprotein</keyword>
<gene>
    <name evidence="7" type="ORF">Ae201684_002728</name>
</gene>